<protein>
    <submittedName>
        <fullName evidence="3">Programmed cell death protein 5</fullName>
    </submittedName>
</protein>
<dbReference type="OrthoDB" id="10252486at2759"/>
<comment type="similarity">
    <text evidence="1">Belongs to the PDCD5 family.</text>
</comment>
<dbReference type="PANTHER" id="PTHR10840:SF0">
    <property type="entry name" value="PROGRAMMED CELL DEATH PROTEIN 5"/>
    <property type="match status" value="1"/>
</dbReference>
<keyword evidence="4" id="KW-1185">Reference proteome</keyword>
<dbReference type="SUPFAM" id="SSF46950">
    <property type="entry name" value="Double-stranded DNA-binding domain"/>
    <property type="match status" value="1"/>
</dbReference>
<feature type="compositionally biased region" description="Basic and acidic residues" evidence="2">
    <location>
        <begin position="36"/>
        <end position="45"/>
    </location>
</feature>
<evidence type="ECO:0000313" key="3">
    <source>
        <dbReference type="EMBL" id="OBZ75631.1"/>
    </source>
</evidence>
<proteinExistence type="inferred from homology"/>
<dbReference type="PANTHER" id="PTHR10840">
    <property type="entry name" value="PROGRAMMED CELL DEATH PROTEIN 5"/>
    <property type="match status" value="1"/>
</dbReference>
<organism evidence="3 4">
    <name type="scientific">Grifola frondosa</name>
    <name type="common">Maitake</name>
    <name type="synonym">Polyporus frondosus</name>
    <dbReference type="NCBI Taxonomy" id="5627"/>
    <lineage>
        <taxon>Eukaryota</taxon>
        <taxon>Fungi</taxon>
        <taxon>Dikarya</taxon>
        <taxon>Basidiomycota</taxon>
        <taxon>Agaricomycotina</taxon>
        <taxon>Agaricomycetes</taxon>
        <taxon>Polyporales</taxon>
        <taxon>Grifolaceae</taxon>
        <taxon>Grifola</taxon>
    </lineage>
</organism>
<dbReference type="InterPro" id="IPR002836">
    <property type="entry name" value="PDCD5-like"/>
</dbReference>
<evidence type="ECO:0000256" key="1">
    <source>
        <dbReference type="ARBA" id="ARBA00010490"/>
    </source>
</evidence>
<dbReference type="AlphaFoldDB" id="A0A1C7MFA7"/>
<dbReference type="Pfam" id="PF01984">
    <property type="entry name" value="dsDNA_bind"/>
    <property type="match status" value="1"/>
</dbReference>
<dbReference type="PIRSF" id="PIRSF015730">
    <property type="entry name" value="TFAR19"/>
    <property type="match status" value="1"/>
</dbReference>
<dbReference type="STRING" id="5627.A0A1C7MFA7"/>
<dbReference type="InterPro" id="IPR036883">
    <property type="entry name" value="PDCD5-like_sf"/>
</dbReference>
<name>A0A1C7MFA7_GRIFR</name>
<dbReference type="GO" id="GO:0003677">
    <property type="term" value="F:DNA binding"/>
    <property type="evidence" value="ECO:0007669"/>
    <property type="project" value="InterPro"/>
</dbReference>
<accession>A0A1C7MFA7</accession>
<dbReference type="Proteomes" id="UP000092993">
    <property type="component" value="Unassembled WGS sequence"/>
</dbReference>
<dbReference type="EMBL" id="LUGG01000004">
    <property type="protein sequence ID" value="OBZ75631.1"/>
    <property type="molecule type" value="Genomic_DNA"/>
</dbReference>
<gene>
    <name evidence="3" type="primary">PDCD5</name>
    <name evidence="3" type="ORF">A0H81_04825</name>
</gene>
<comment type="caution">
    <text evidence="3">The sequence shown here is derived from an EMBL/GenBank/DDBJ whole genome shotgun (WGS) entry which is preliminary data.</text>
</comment>
<evidence type="ECO:0000256" key="2">
    <source>
        <dbReference type="SAM" id="MobiDB-lite"/>
    </source>
</evidence>
<reference evidence="3 4" key="1">
    <citation type="submission" date="2016-03" db="EMBL/GenBank/DDBJ databases">
        <title>Whole genome sequencing of Grifola frondosa 9006-11.</title>
        <authorList>
            <person name="Min B."/>
            <person name="Park H."/>
            <person name="Kim J.-G."/>
            <person name="Cho H."/>
            <person name="Oh Y.-L."/>
            <person name="Kong W.-S."/>
            <person name="Choi I.-G."/>
        </authorList>
    </citation>
    <scope>NUCLEOTIDE SEQUENCE [LARGE SCALE GENOMIC DNA]</scope>
    <source>
        <strain evidence="3 4">9006-11</strain>
    </source>
</reference>
<dbReference type="OMA" id="MQYEMQK"/>
<dbReference type="GO" id="GO:0005634">
    <property type="term" value="C:nucleus"/>
    <property type="evidence" value="ECO:0007669"/>
    <property type="project" value="TreeGrafter"/>
</dbReference>
<dbReference type="Gene3D" id="1.10.8.140">
    <property type="entry name" value="PDCD5-like"/>
    <property type="match status" value="1"/>
</dbReference>
<evidence type="ECO:0000313" key="4">
    <source>
        <dbReference type="Proteomes" id="UP000092993"/>
    </source>
</evidence>
<sequence length="137" mass="15074">MSEDPELAAIRAARMSQLQQNTSNGAGGAQAPGGEDESKRAAEEQMRRDLLATVLDSAARERLARIALVSPERARQIEAILLRMAQTGQLRGRVSEQQLIDLLEQADEAQSKSAPKKGTIIFQHRKSAFDEDDDFDI</sequence>
<dbReference type="GO" id="GO:0005829">
    <property type="term" value="C:cytosol"/>
    <property type="evidence" value="ECO:0007669"/>
    <property type="project" value="TreeGrafter"/>
</dbReference>
<feature type="region of interest" description="Disordered" evidence="2">
    <location>
        <begin position="1"/>
        <end position="45"/>
    </location>
</feature>